<comment type="caution">
    <text evidence="2">The sequence shown here is derived from an EMBL/GenBank/DDBJ whole genome shotgun (WGS) entry which is preliminary data.</text>
</comment>
<feature type="domain" description="HNH nuclease" evidence="1">
    <location>
        <begin position="89"/>
        <end position="145"/>
    </location>
</feature>
<sequence>MKYHKHTRELLEPVIRDSISFSDALRKLGRKPVGGSITSLKLTCKRNGIDTSHMTGQGHRKGKQPNNRLSANEILIMGASTDRRTTAHLLRRALFEIGVEHVCVECDLKPEWKGKSITLEVDHKDGQYWNNLQENLQFLCPNCHSQR</sequence>
<name>A0A0F9L2F2_9ZZZZ</name>
<gene>
    <name evidence="2" type="ORF">LCGC14_1254960</name>
</gene>
<dbReference type="SMART" id="SM00507">
    <property type="entry name" value="HNHc"/>
    <property type="match status" value="1"/>
</dbReference>
<organism evidence="2">
    <name type="scientific">marine sediment metagenome</name>
    <dbReference type="NCBI Taxonomy" id="412755"/>
    <lineage>
        <taxon>unclassified sequences</taxon>
        <taxon>metagenomes</taxon>
        <taxon>ecological metagenomes</taxon>
    </lineage>
</organism>
<dbReference type="AlphaFoldDB" id="A0A0F9L2F2"/>
<dbReference type="InterPro" id="IPR003615">
    <property type="entry name" value="HNH_nuc"/>
</dbReference>
<evidence type="ECO:0000259" key="1">
    <source>
        <dbReference type="SMART" id="SM00507"/>
    </source>
</evidence>
<accession>A0A0F9L2F2</accession>
<dbReference type="EMBL" id="LAZR01006910">
    <property type="protein sequence ID" value="KKM88814.1"/>
    <property type="molecule type" value="Genomic_DNA"/>
</dbReference>
<proteinExistence type="predicted"/>
<protein>
    <recommendedName>
        <fullName evidence="1">HNH nuclease domain-containing protein</fullName>
    </recommendedName>
</protein>
<dbReference type="CDD" id="cd00085">
    <property type="entry name" value="HNHc"/>
    <property type="match status" value="1"/>
</dbReference>
<evidence type="ECO:0000313" key="2">
    <source>
        <dbReference type="EMBL" id="KKM88814.1"/>
    </source>
</evidence>
<reference evidence="2" key="1">
    <citation type="journal article" date="2015" name="Nature">
        <title>Complex archaea that bridge the gap between prokaryotes and eukaryotes.</title>
        <authorList>
            <person name="Spang A."/>
            <person name="Saw J.H."/>
            <person name="Jorgensen S.L."/>
            <person name="Zaremba-Niedzwiedzka K."/>
            <person name="Martijn J."/>
            <person name="Lind A.E."/>
            <person name="van Eijk R."/>
            <person name="Schleper C."/>
            <person name="Guy L."/>
            <person name="Ettema T.J."/>
        </authorList>
    </citation>
    <scope>NUCLEOTIDE SEQUENCE</scope>
</reference>